<sequence length="1094" mass="122004">MVHVKQKVALICIDGWGIPSEHSPPEGNAILNAETPWMDEFAKRDSKYAQGYTELDASSLAVGLPEGLMGNSEVGHLNIGAGRVVWQDVVRIDQTIKNGEMNKVENVVKSFKRAKEGNGRLHLCGLVSDGGVHSHINHLKSLLKVAKETGVPEVYIHFFGDGRDTDPKSGKGHLEDLLAFTKEQGIGKLATIVGRYYVMDRDKRWDRVEVGMKGMVTGEGEETDDPVATFQKRYDAGEHDEFLKPIIVNGKDARIKDDDTVFFFNYRSDRVREVTQLLGDQDRSPKPDFPYPKNIHITTMTRYKTDFNLPVAFAPQVMDNVLADWLSQKGCKQSHIAETEKYAHVTFFFNGGVEVQFDGEDRELIDSPKSVATYDQAPKMSAMGVAERMAERIADGKYEFVMNNFAPPDMVGHTGVYDAAVQGVAETDKAIGVVYEACKKHGYTLFVTSDHGNAEEMLTEEKTPKTSHTTNRVPFVMANAPGGTSLKKEIGVLGDVAPTLLDLMGIEQPKEMGGHRDGCVELIPFEKPGFAKEQNSADRPYLLPGASNRTKNTPTFTVYINDDLPHKYAVLCLMARKLQASRHFRNSCTSARARNSFVDDQNFTFLLTPQVAIRLGDEGKKNHAQPAGTQCAVKMNFLSEVAAVGRRTAVDALQSSTIDHDAPFSPEVPEDLRHSMPDLFDRFPIVFPWAKPEPVDPALHNVWILDNTAFRTPQPGDKRPDLADIEPAKKTQPTSISEDGSKPQPVRGGSGWEVEFVACYFIKGSGKDVSRIVSHIAHELQVSDEDIATKKRIAERVQPFADTVLPKRTLPISIDGKEQQTLGPSNYSGISSGLHQLHFSPTQQLSPFVSNAINLPPPFGIPSVTVPAEERGWAVISDIDDTIKITQTPSPLGILHETFIVENPTPVPGMPALYSHIQSTLENPPFFYLSASPYNLYPFLRQFREAHYPQGTIILRDASWQNLGGLIASLNQDTQEYKVDRMKKIHSWFPHRRIVCIGDSTQQDPETYGEIARSFPGWIKAIYIRKVEGIAEMDEQTKNGSERFQKAFEGLDHNLWHVFTDASDLAERVDELKHREGRHVYDGPELNVMKTWSW</sequence>
<feature type="domain" description="Phosphatidate phosphatase APP1 catalytic" evidence="16">
    <location>
        <begin position="873"/>
        <end position="1026"/>
    </location>
</feature>
<feature type="region of interest" description="Disordered" evidence="13">
    <location>
        <begin position="710"/>
        <end position="748"/>
    </location>
</feature>
<dbReference type="UniPathway" id="UPA00109">
    <property type="reaction ID" value="UER00186"/>
</dbReference>
<dbReference type="GO" id="GO:0006096">
    <property type="term" value="P:glycolytic process"/>
    <property type="evidence" value="ECO:0007669"/>
    <property type="project" value="UniProtKB-UniPathway"/>
</dbReference>
<evidence type="ECO:0000256" key="1">
    <source>
        <dbReference type="ARBA" id="ARBA00000370"/>
    </source>
</evidence>
<evidence type="ECO:0000256" key="3">
    <source>
        <dbReference type="ARBA" id="ARBA00002315"/>
    </source>
</evidence>
<dbReference type="EMBL" id="LFZO01000187">
    <property type="protein sequence ID" value="KXT11674.1"/>
    <property type="molecule type" value="Genomic_DNA"/>
</dbReference>
<dbReference type="Gene3D" id="3.40.720.10">
    <property type="entry name" value="Alkaline Phosphatase, subunit A"/>
    <property type="match status" value="1"/>
</dbReference>
<comment type="cofactor">
    <cofactor evidence="2">
        <name>Mn(2+)</name>
        <dbReference type="ChEBI" id="CHEBI:29035"/>
    </cofactor>
</comment>
<protein>
    <recommendedName>
        <fullName evidence="11">2,3-bisphosphoglycerate-independent phosphoglycerate mutase</fullName>
        <ecNumber evidence="6">5.4.2.12</ecNumber>
    </recommendedName>
    <alternativeName>
        <fullName evidence="12">Cofactor-independent phosphoglycerate mutase homolog</fullName>
    </alternativeName>
</protein>
<dbReference type="InterPro" id="IPR011258">
    <property type="entry name" value="BPG-indep_PGM_N"/>
</dbReference>
<evidence type="ECO:0000256" key="11">
    <source>
        <dbReference type="ARBA" id="ARBA00071648"/>
    </source>
</evidence>
<comment type="similarity">
    <text evidence="5">Belongs to the BPG-independent phosphoglycerate mutase family.</text>
</comment>
<evidence type="ECO:0000256" key="9">
    <source>
        <dbReference type="ARBA" id="ARBA00023211"/>
    </source>
</evidence>
<dbReference type="InterPro" id="IPR019236">
    <property type="entry name" value="APP1_cat"/>
</dbReference>
<evidence type="ECO:0000259" key="16">
    <source>
        <dbReference type="Pfam" id="PF09949"/>
    </source>
</evidence>
<dbReference type="GO" id="GO:0008195">
    <property type="term" value="F:phosphatidate phosphatase activity"/>
    <property type="evidence" value="ECO:0007669"/>
    <property type="project" value="InterPro"/>
</dbReference>
<dbReference type="Gene3D" id="3.40.1450.10">
    <property type="entry name" value="BPG-independent phosphoglycerate mutase, domain B"/>
    <property type="match status" value="1"/>
</dbReference>
<keyword evidence="9" id="KW-0464">Manganese</keyword>
<accession>A0A139IAB9</accession>
<evidence type="ECO:0000259" key="15">
    <source>
        <dbReference type="Pfam" id="PF06415"/>
    </source>
</evidence>
<dbReference type="EC" id="5.4.2.12" evidence="6"/>
<dbReference type="InterPro" id="IPR005995">
    <property type="entry name" value="Pgm_bpd_ind"/>
</dbReference>
<dbReference type="Pfam" id="PF01676">
    <property type="entry name" value="Metalloenzyme"/>
    <property type="match status" value="1"/>
</dbReference>
<dbReference type="HAMAP" id="MF_01038">
    <property type="entry name" value="GpmI"/>
    <property type="match status" value="1"/>
</dbReference>
<evidence type="ECO:0000313" key="17">
    <source>
        <dbReference type="EMBL" id="KXT11674.1"/>
    </source>
</evidence>
<evidence type="ECO:0000256" key="8">
    <source>
        <dbReference type="ARBA" id="ARBA00023152"/>
    </source>
</evidence>
<dbReference type="Pfam" id="PF06415">
    <property type="entry name" value="iPGM_N"/>
    <property type="match status" value="1"/>
</dbReference>
<evidence type="ECO:0000256" key="4">
    <source>
        <dbReference type="ARBA" id="ARBA00004798"/>
    </source>
</evidence>
<feature type="domain" description="Metalloenzyme" evidence="14">
    <location>
        <begin position="6"/>
        <end position="507"/>
    </location>
</feature>
<dbReference type="InterPro" id="IPR017850">
    <property type="entry name" value="Alkaline_phosphatase_core_sf"/>
</dbReference>
<evidence type="ECO:0000256" key="7">
    <source>
        <dbReference type="ARBA" id="ARBA00022723"/>
    </source>
</evidence>
<dbReference type="InterPro" id="IPR006124">
    <property type="entry name" value="Metalloenzyme"/>
</dbReference>
<dbReference type="SUPFAM" id="SSF53649">
    <property type="entry name" value="Alkaline phosphatase-like"/>
    <property type="match status" value="1"/>
</dbReference>
<dbReference type="OrthoDB" id="1886626at2759"/>
<organism evidence="17 18">
    <name type="scientific">Pseudocercospora musae</name>
    <dbReference type="NCBI Taxonomy" id="113226"/>
    <lineage>
        <taxon>Eukaryota</taxon>
        <taxon>Fungi</taxon>
        <taxon>Dikarya</taxon>
        <taxon>Ascomycota</taxon>
        <taxon>Pezizomycotina</taxon>
        <taxon>Dothideomycetes</taxon>
        <taxon>Dothideomycetidae</taxon>
        <taxon>Mycosphaerellales</taxon>
        <taxon>Mycosphaerellaceae</taxon>
        <taxon>Pseudocercospora</taxon>
    </lineage>
</organism>
<evidence type="ECO:0000259" key="14">
    <source>
        <dbReference type="Pfam" id="PF01676"/>
    </source>
</evidence>
<evidence type="ECO:0000256" key="10">
    <source>
        <dbReference type="ARBA" id="ARBA00023235"/>
    </source>
</evidence>
<evidence type="ECO:0000313" key="18">
    <source>
        <dbReference type="Proteomes" id="UP000073492"/>
    </source>
</evidence>
<evidence type="ECO:0000256" key="13">
    <source>
        <dbReference type="SAM" id="MobiDB-lite"/>
    </source>
</evidence>
<dbReference type="Pfam" id="PF09949">
    <property type="entry name" value="APP1_cat"/>
    <property type="match status" value="1"/>
</dbReference>
<dbReference type="FunFam" id="3.40.1450.10:FF:000001">
    <property type="entry name" value="2,3-bisphosphoglycerate-independent phosphoglycerate mutase"/>
    <property type="match status" value="1"/>
</dbReference>
<evidence type="ECO:0000256" key="5">
    <source>
        <dbReference type="ARBA" id="ARBA00008819"/>
    </source>
</evidence>
<keyword evidence="10" id="KW-0413">Isomerase</keyword>
<dbReference type="AlphaFoldDB" id="A0A139IAB9"/>
<dbReference type="GO" id="GO:0005737">
    <property type="term" value="C:cytoplasm"/>
    <property type="evidence" value="ECO:0007669"/>
    <property type="project" value="InterPro"/>
</dbReference>
<proteinExistence type="inferred from homology"/>
<dbReference type="PANTHER" id="PTHR31637:SF0">
    <property type="entry name" value="2,3-BISPHOSPHOGLYCERATE-INDEPENDENT PHOSPHOGLYCERATE MUTASE"/>
    <property type="match status" value="1"/>
</dbReference>
<comment type="caution">
    <text evidence="17">The sequence shown here is derived from an EMBL/GenBank/DDBJ whole genome shotgun (WGS) entry which is preliminary data.</text>
</comment>
<evidence type="ECO:0000256" key="6">
    <source>
        <dbReference type="ARBA" id="ARBA00012026"/>
    </source>
</evidence>
<dbReference type="PANTHER" id="PTHR31637">
    <property type="entry name" value="2,3-BISPHOSPHOGLYCERATE-INDEPENDENT PHOSPHOGLYCERATE MUTASE"/>
    <property type="match status" value="1"/>
</dbReference>
<keyword evidence="8" id="KW-0324">Glycolysis</keyword>
<dbReference type="NCBIfam" id="TIGR01307">
    <property type="entry name" value="pgm_bpd_ind"/>
    <property type="match status" value="1"/>
</dbReference>
<dbReference type="InterPro" id="IPR036646">
    <property type="entry name" value="PGAM_B_sf"/>
</dbReference>
<dbReference type="GO" id="GO:0004619">
    <property type="term" value="F:phosphoglycerate mutase activity"/>
    <property type="evidence" value="ECO:0007669"/>
    <property type="project" value="UniProtKB-EC"/>
</dbReference>
<keyword evidence="18" id="KW-1185">Reference proteome</keyword>
<evidence type="ECO:0000256" key="2">
    <source>
        <dbReference type="ARBA" id="ARBA00001936"/>
    </source>
</evidence>
<evidence type="ECO:0000256" key="12">
    <source>
        <dbReference type="ARBA" id="ARBA00083354"/>
    </source>
</evidence>
<feature type="domain" description="BPG-independent PGAM N-terminal" evidence="15">
    <location>
        <begin position="92"/>
        <end position="304"/>
    </location>
</feature>
<comment type="pathway">
    <text evidence="4">Carbohydrate degradation; glycolysis; pyruvate from D-glyceraldehyde 3-phosphate: step 3/5.</text>
</comment>
<dbReference type="GO" id="GO:0006007">
    <property type="term" value="P:glucose catabolic process"/>
    <property type="evidence" value="ECO:0007669"/>
    <property type="project" value="InterPro"/>
</dbReference>
<comment type="catalytic activity">
    <reaction evidence="1">
        <text>(2R)-2-phosphoglycerate = (2R)-3-phosphoglycerate</text>
        <dbReference type="Rhea" id="RHEA:15901"/>
        <dbReference type="ChEBI" id="CHEBI:58272"/>
        <dbReference type="ChEBI" id="CHEBI:58289"/>
        <dbReference type="EC" id="5.4.2.12"/>
    </reaction>
</comment>
<dbReference type="STRING" id="113226.A0A139IAB9"/>
<gene>
    <name evidence="17" type="ORF">AC579_7042</name>
</gene>
<dbReference type="CDD" id="cd16010">
    <property type="entry name" value="iPGM"/>
    <property type="match status" value="1"/>
</dbReference>
<keyword evidence="7" id="KW-0479">Metal-binding</keyword>
<dbReference type="GO" id="GO:0030145">
    <property type="term" value="F:manganese ion binding"/>
    <property type="evidence" value="ECO:0007669"/>
    <property type="project" value="InterPro"/>
</dbReference>
<dbReference type="Proteomes" id="UP000073492">
    <property type="component" value="Unassembled WGS sequence"/>
</dbReference>
<feature type="compositionally biased region" description="Basic and acidic residues" evidence="13">
    <location>
        <begin position="716"/>
        <end position="729"/>
    </location>
</feature>
<dbReference type="SUPFAM" id="SSF64158">
    <property type="entry name" value="2,3-Bisphosphoglycerate-independent phosphoglycerate mutase, substrate-binding domain"/>
    <property type="match status" value="1"/>
</dbReference>
<name>A0A139IAB9_9PEZI</name>
<comment type="function">
    <text evidence="3">Catalyzes the interconversion of 2-phosphoglycerate and 3-phosphoglycerate.</text>
</comment>
<reference evidence="17 18" key="1">
    <citation type="submission" date="2015-07" db="EMBL/GenBank/DDBJ databases">
        <title>Comparative genomics of the Sigatoka disease complex on banana suggests a link between parallel evolutionary changes in Pseudocercospora fijiensis and Pseudocercospora eumusae and increased virulence on the banana host.</title>
        <authorList>
            <person name="Chang T.-C."/>
            <person name="Salvucci A."/>
            <person name="Crous P.W."/>
            <person name="Stergiopoulos I."/>
        </authorList>
    </citation>
    <scope>NUCLEOTIDE SEQUENCE [LARGE SCALE GENOMIC DNA]</scope>
    <source>
        <strain evidence="17 18">CBS 116634</strain>
    </source>
</reference>